<reference evidence="2" key="2">
    <citation type="journal article" date="2014" name="ISME J.">
        <title>Microbial stratification in low pH oxic and suboxic macroscopic growths along an acid mine drainage.</title>
        <authorList>
            <person name="Mendez-Garcia C."/>
            <person name="Mesa V."/>
            <person name="Sprenger R.R."/>
            <person name="Richter M."/>
            <person name="Diez M.S."/>
            <person name="Solano J."/>
            <person name="Bargiela R."/>
            <person name="Golyshina O.V."/>
            <person name="Manteca A."/>
            <person name="Ramos J.L."/>
            <person name="Gallego J.R."/>
            <person name="Llorente I."/>
            <person name="Martins Dos Santos V.A."/>
            <person name="Jensen O.N."/>
            <person name="Pelaez A.I."/>
            <person name="Sanchez J."/>
            <person name="Ferrer M."/>
        </authorList>
    </citation>
    <scope>NUCLEOTIDE SEQUENCE</scope>
</reference>
<dbReference type="PANTHER" id="PTHR11851:SF224">
    <property type="entry name" value="PROCESSING PROTEASE"/>
    <property type="match status" value="1"/>
</dbReference>
<dbReference type="Pfam" id="PF05193">
    <property type="entry name" value="Peptidase_M16_C"/>
    <property type="match status" value="1"/>
</dbReference>
<proteinExistence type="predicted"/>
<comment type="caution">
    <text evidence="2">The sequence shown here is derived from an EMBL/GenBank/DDBJ whole genome shotgun (WGS) entry which is preliminary data.</text>
</comment>
<dbReference type="SUPFAM" id="SSF63411">
    <property type="entry name" value="LuxS/MPP-like metallohydrolase"/>
    <property type="match status" value="2"/>
</dbReference>
<dbReference type="InterPro" id="IPR011249">
    <property type="entry name" value="Metalloenz_LuxS/M16"/>
</dbReference>
<dbReference type="EMBL" id="AUZY01007416">
    <property type="protein sequence ID" value="EQD49906.1"/>
    <property type="molecule type" value="Genomic_DNA"/>
</dbReference>
<reference evidence="2" key="1">
    <citation type="submission" date="2013-08" db="EMBL/GenBank/DDBJ databases">
        <authorList>
            <person name="Mendez C."/>
            <person name="Richter M."/>
            <person name="Ferrer M."/>
            <person name="Sanchez J."/>
        </authorList>
    </citation>
    <scope>NUCLEOTIDE SEQUENCE</scope>
</reference>
<protein>
    <submittedName>
        <fullName evidence="2">Peptidase M16 domain protein</fullName>
    </submittedName>
</protein>
<dbReference type="PANTHER" id="PTHR11851">
    <property type="entry name" value="METALLOPROTEASE"/>
    <property type="match status" value="1"/>
</dbReference>
<dbReference type="Gene3D" id="3.30.830.10">
    <property type="entry name" value="Metalloenzyme, LuxS/M16 peptidase-like"/>
    <property type="match status" value="2"/>
</dbReference>
<sequence length="310" mass="34451">MLADVVLRPRFGSADLARVRRQLLERQLRDVTQPDHRVEREMLAALFPAGHPYRSTGVGDRASVARADPTSVRRFRRDHFGGPGSVLIVTAPVPMETLRRVAGRLFAELPPTGPSRPVVPAPRPPRRREVRVDLPGTAQVDVRLARVSIERSDPLYPAAYLANEVLGGSSLLSRLYARVRGHGGLAYHASSQLEAMRWGGYWDARVGTGPDRWRRVVPMLREEADRMVHRPAPEAEISIIRESRIGAVQLALETTAEAHELAVDVAYHELPVDYYRRWPDVLRALAPRDVRRAAEVAIDPADGVTVVVGP</sequence>
<evidence type="ECO:0000313" key="2">
    <source>
        <dbReference type="EMBL" id="EQD49906.1"/>
    </source>
</evidence>
<dbReference type="AlphaFoldDB" id="T0ZNH3"/>
<dbReference type="InterPro" id="IPR007863">
    <property type="entry name" value="Peptidase_M16_C"/>
</dbReference>
<organism evidence="2">
    <name type="scientific">mine drainage metagenome</name>
    <dbReference type="NCBI Taxonomy" id="410659"/>
    <lineage>
        <taxon>unclassified sequences</taxon>
        <taxon>metagenomes</taxon>
        <taxon>ecological metagenomes</taxon>
    </lineage>
</organism>
<evidence type="ECO:0000259" key="1">
    <source>
        <dbReference type="Pfam" id="PF05193"/>
    </source>
</evidence>
<name>T0ZNH3_9ZZZZ</name>
<dbReference type="InterPro" id="IPR050361">
    <property type="entry name" value="MPP/UQCRC_Complex"/>
</dbReference>
<feature type="domain" description="Peptidase M16 C-terminal" evidence="1">
    <location>
        <begin position="69"/>
        <end position="242"/>
    </location>
</feature>
<feature type="non-terminal residue" evidence="2">
    <location>
        <position position="310"/>
    </location>
</feature>
<gene>
    <name evidence="2" type="ORF">B1B_11418</name>
</gene>
<accession>T0ZNH3</accession>
<dbReference type="GO" id="GO:0046872">
    <property type="term" value="F:metal ion binding"/>
    <property type="evidence" value="ECO:0007669"/>
    <property type="project" value="InterPro"/>
</dbReference>